<dbReference type="STRING" id="1280837.A0A316V7M5"/>
<dbReference type="GeneID" id="37017541"/>
<keyword evidence="13" id="KW-1185">Reference proteome</keyword>
<dbReference type="PANTHER" id="PTHR10728">
    <property type="entry name" value="CYTOSOLIC PHOSPHOLIPASE A2"/>
    <property type="match status" value="1"/>
</dbReference>
<evidence type="ECO:0000256" key="7">
    <source>
        <dbReference type="ARBA" id="ARBA00023180"/>
    </source>
</evidence>
<feature type="non-terminal residue" evidence="12">
    <location>
        <position position="619"/>
    </location>
</feature>
<dbReference type="GO" id="GO:0046475">
    <property type="term" value="P:glycerophospholipid catabolic process"/>
    <property type="evidence" value="ECO:0007669"/>
    <property type="project" value="TreeGrafter"/>
</dbReference>
<feature type="compositionally biased region" description="Low complexity" evidence="10">
    <location>
        <begin position="64"/>
        <end position="76"/>
    </location>
</feature>
<evidence type="ECO:0000256" key="1">
    <source>
        <dbReference type="ARBA" id="ARBA00008780"/>
    </source>
</evidence>
<accession>A0A316V7M5</accession>
<feature type="region of interest" description="Disordered" evidence="10">
    <location>
        <begin position="55"/>
        <end position="77"/>
    </location>
</feature>
<evidence type="ECO:0000256" key="10">
    <source>
        <dbReference type="SAM" id="MobiDB-lite"/>
    </source>
</evidence>
<evidence type="ECO:0000313" key="13">
    <source>
        <dbReference type="Proteomes" id="UP000245771"/>
    </source>
</evidence>
<keyword evidence="6 8" id="KW-0443">Lipid metabolism</keyword>
<sequence length="619" mass="66609">LQKRSNPTGSYTPSQAACPATQNGNTGFIRSTQTNALSSNETDYIQRHKQSTQQAWSEWLSSSNPGPNLNGDLPGGAQNYTSDLSRLPRVGIALSGGGYRAMINGAGVLQGWDSRNDTAKQRGTAGILQFADYVAGLSGGSWAVGSFAINDWPTTQSLLLDTWDLPENLVVPQDGKVSFYADIVSDVAGKRLAGYPTGIVDYWGRALSYHLVNSTYPNEGQGTTFGDIRNTSNFQQASFPFPVVIADEREPGELLIYRNTTIFEFNPFEFGSYDPDVSAFVPIDILGTDLANGVSAEKNNQCTYGFDNFGWVVGTSSTLFNALFNMLITSNGDSLIKDALQAILGAISQDKNDVSVLPNPFRGYRENDPNVTVSSLQNITLVDGGEDNQNVPINTLLLPGRELDLILAVDNSADTTDWPNGTALHETFLRYKNNAQYNNIPMPIIPSPETFINRGLNTRPTFFGCNATAGNGAVPDVINIQSGANASLAPIIAYIPNYPYSSLSNTSTYQLQYDNSSAQMLIDNAVDVATMGGLTDSTTEIYWPTCLACAALERGFARSNTPRPSVCENCLQKYCWDGVTNDTQPTNVYSPAVGKPEFITSIGAVLVQPASTGGNGSNS</sequence>
<evidence type="ECO:0000259" key="11">
    <source>
        <dbReference type="PROSITE" id="PS51210"/>
    </source>
</evidence>
<comment type="catalytic activity">
    <reaction evidence="9">
        <text>a 1-acyl-sn-glycero-3-phosphocholine + H2O = sn-glycerol 3-phosphocholine + a fatty acid + H(+)</text>
        <dbReference type="Rhea" id="RHEA:15177"/>
        <dbReference type="ChEBI" id="CHEBI:15377"/>
        <dbReference type="ChEBI" id="CHEBI:15378"/>
        <dbReference type="ChEBI" id="CHEBI:16870"/>
        <dbReference type="ChEBI" id="CHEBI:28868"/>
        <dbReference type="ChEBI" id="CHEBI:58168"/>
        <dbReference type="EC" id="3.1.1.5"/>
    </reaction>
</comment>
<keyword evidence="3" id="KW-0732">Signal</keyword>
<dbReference type="RefSeq" id="XP_025353754.1">
    <property type="nucleotide sequence ID" value="XM_025495760.1"/>
</dbReference>
<evidence type="ECO:0000256" key="2">
    <source>
        <dbReference type="ARBA" id="ARBA00013274"/>
    </source>
</evidence>
<dbReference type="SMART" id="SM00022">
    <property type="entry name" value="PLAc"/>
    <property type="match status" value="1"/>
</dbReference>
<evidence type="ECO:0000256" key="4">
    <source>
        <dbReference type="ARBA" id="ARBA00022801"/>
    </source>
</evidence>
<feature type="region of interest" description="Disordered" evidence="10">
    <location>
        <begin position="1"/>
        <end position="25"/>
    </location>
</feature>
<organism evidence="12 13">
    <name type="scientific">Meira miltonrushii</name>
    <dbReference type="NCBI Taxonomy" id="1280837"/>
    <lineage>
        <taxon>Eukaryota</taxon>
        <taxon>Fungi</taxon>
        <taxon>Dikarya</taxon>
        <taxon>Basidiomycota</taxon>
        <taxon>Ustilaginomycotina</taxon>
        <taxon>Exobasidiomycetes</taxon>
        <taxon>Exobasidiales</taxon>
        <taxon>Brachybasidiaceae</taxon>
        <taxon>Meira</taxon>
    </lineage>
</organism>
<evidence type="ECO:0000256" key="9">
    <source>
        <dbReference type="RuleBase" id="RU362103"/>
    </source>
</evidence>
<dbReference type="AlphaFoldDB" id="A0A316V7M5"/>
<feature type="domain" description="PLA2c" evidence="11">
    <location>
        <begin position="17"/>
        <end position="581"/>
    </location>
</feature>
<evidence type="ECO:0000256" key="3">
    <source>
        <dbReference type="ARBA" id="ARBA00022729"/>
    </source>
</evidence>
<evidence type="ECO:0000256" key="5">
    <source>
        <dbReference type="ARBA" id="ARBA00022963"/>
    </source>
</evidence>
<feature type="non-terminal residue" evidence="12">
    <location>
        <position position="1"/>
    </location>
</feature>
<dbReference type="InterPro" id="IPR016035">
    <property type="entry name" value="Acyl_Trfase/lysoPLipase"/>
</dbReference>
<dbReference type="Gene3D" id="3.40.1090.10">
    <property type="entry name" value="Cytosolic phospholipase A2 catalytic domain"/>
    <property type="match status" value="1"/>
</dbReference>
<comment type="similarity">
    <text evidence="1 9">Belongs to the lysophospholipase family.</text>
</comment>
<evidence type="ECO:0000313" key="12">
    <source>
        <dbReference type="EMBL" id="PWN33452.1"/>
    </source>
</evidence>
<reference evidence="12 13" key="1">
    <citation type="journal article" date="2018" name="Mol. Biol. Evol.">
        <title>Broad Genomic Sampling Reveals a Smut Pathogenic Ancestry of the Fungal Clade Ustilaginomycotina.</title>
        <authorList>
            <person name="Kijpornyongpan T."/>
            <person name="Mondo S.J."/>
            <person name="Barry K."/>
            <person name="Sandor L."/>
            <person name="Lee J."/>
            <person name="Lipzen A."/>
            <person name="Pangilinan J."/>
            <person name="LaButti K."/>
            <person name="Hainaut M."/>
            <person name="Henrissat B."/>
            <person name="Grigoriev I.V."/>
            <person name="Spatafora J.W."/>
            <person name="Aime M.C."/>
        </authorList>
    </citation>
    <scope>NUCLEOTIDE SEQUENCE [LARGE SCALE GENOMIC DNA]</scope>
    <source>
        <strain evidence="12 13">MCA 3882</strain>
    </source>
</reference>
<proteinExistence type="inferred from homology"/>
<dbReference type="PROSITE" id="PS51210">
    <property type="entry name" value="PLA2C"/>
    <property type="match status" value="1"/>
</dbReference>
<dbReference type="GO" id="GO:0004622">
    <property type="term" value="F:phosphatidylcholine lysophospholipase activity"/>
    <property type="evidence" value="ECO:0007669"/>
    <property type="project" value="UniProtKB-EC"/>
</dbReference>
<protein>
    <recommendedName>
        <fullName evidence="2 9">Lysophospholipase</fullName>
        <ecNumber evidence="2 9">3.1.1.5</ecNumber>
    </recommendedName>
</protein>
<dbReference type="OrthoDB" id="4084751at2759"/>
<dbReference type="Pfam" id="PF01735">
    <property type="entry name" value="PLA2_B"/>
    <property type="match status" value="1"/>
</dbReference>
<keyword evidence="7" id="KW-0325">Glycoprotein</keyword>
<dbReference type="PANTHER" id="PTHR10728:SF33">
    <property type="entry name" value="LYSOPHOSPHOLIPASE 1-RELATED"/>
    <property type="match status" value="1"/>
</dbReference>
<dbReference type="EMBL" id="KZ819604">
    <property type="protein sequence ID" value="PWN33452.1"/>
    <property type="molecule type" value="Genomic_DNA"/>
</dbReference>
<keyword evidence="4 8" id="KW-0378">Hydrolase</keyword>
<name>A0A316V7M5_9BASI</name>
<dbReference type="EC" id="3.1.1.5" evidence="2 9"/>
<gene>
    <name evidence="12" type="ORF">FA14DRAFT_105877</name>
</gene>
<dbReference type="InterPro" id="IPR002642">
    <property type="entry name" value="LysoPLipase_cat_dom"/>
</dbReference>
<dbReference type="SUPFAM" id="SSF52151">
    <property type="entry name" value="FabD/lysophospholipase-like"/>
    <property type="match status" value="1"/>
</dbReference>
<dbReference type="Proteomes" id="UP000245771">
    <property type="component" value="Unassembled WGS sequence"/>
</dbReference>
<dbReference type="GO" id="GO:0004623">
    <property type="term" value="F:phospholipase A2 activity"/>
    <property type="evidence" value="ECO:0007669"/>
    <property type="project" value="TreeGrafter"/>
</dbReference>
<evidence type="ECO:0000256" key="6">
    <source>
        <dbReference type="ARBA" id="ARBA00023098"/>
    </source>
</evidence>
<dbReference type="FunCoup" id="A0A316V7M5">
    <property type="interactions" value="178"/>
</dbReference>
<evidence type="ECO:0000256" key="8">
    <source>
        <dbReference type="PROSITE-ProRule" id="PRU00555"/>
    </source>
</evidence>
<keyword evidence="5 8" id="KW-0442">Lipid degradation</keyword>
<dbReference type="GO" id="GO:0005829">
    <property type="term" value="C:cytosol"/>
    <property type="evidence" value="ECO:0007669"/>
    <property type="project" value="TreeGrafter"/>
</dbReference>
<dbReference type="InParanoid" id="A0A316V7M5"/>
<dbReference type="FunFam" id="3.40.1090.10:FF:000010">
    <property type="entry name" value="Lysophospholipase"/>
    <property type="match status" value="1"/>
</dbReference>